<organism evidence="4 5">
    <name type="scientific">Caballeronia temeraria</name>
    <dbReference type="NCBI Taxonomy" id="1777137"/>
    <lineage>
        <taxon>Bacteria</taxon>
        <taxon>Pseudomonadati</taxon>
        <taxon>Pseudomonadota</taxon>
        <taxon>Betaproteobacteria</taxon>
        <taxon>Burkholderiales</taxon>
        <taxon>Burkholderiaceae</taxon>
        <taxon>Caballeronia</taxon>
    </lineage>
</organism>
<dbReference type="Pfam" id="PF00072">
    <property type="entry name" value="Response_reg"/>
    <property type="match status" value="1"/>
</dbReference>
<evidence type="ECO:0000259" key="3">
    <source>
        <dbReference type="PROSITE" id="PS50110"/>
    </source>
</evidence>
<dbReference type="GO" id="GO:0000160">
    <property type="term" value="P:phosphorelay signal transduction system"/>
    <property type="evidence" value="ECO:0007669"/>
    <property type="project" value="InterPro"/>
</dbReference>
<accession>A0A158AFS6</accession>
<dbReference type="OrthoDB" id="9131147at2"/>
<protein>
    <submittedName>
        <fullName evidence="4">Response regulator receiver protein</fullName>
    </submittedName>
</protein>
<feature type="domain" description="Response regulatory" evidence="3">
    <location>
        <begin position="25"/>
        <end position="141"/>
    </location>
</feature>
<dbReference type="PANTHER" id="PTHR44591:SF3">
    <property type="entry name" value="RESPONSE REGULATORY DOMAIN-CONTAINING PROTEIN"/>
    <property type="match status" value="1"/>
</dbReference>
<evidence type="ECO:0000313" key="5">
    <source>
        <dbReference type="Proteomes" id="UP000054624"/>
    </source>
</evidence>
<dbReference type="STRING" id="1777137.AWB76_02318"/>
<sequence length="146" mass="15874">MSLLSTTARWTSRALIEPEAGRRRRLLVVDDFQPGAEATTALLSTSGYDARFVVDGAAAFPLVIAWVPDSVVLDINMPGMDGYAVARQLRQDARLQHVVIIAFTSQEESATRLPGIEAGFDAYCRKDARPDQLLRLLALIAGETGT</sequence>
<keyword evidence="1 2" id="KW-0597">Phosphoprotein</keyword>
<keyword evidence="5" id="KW-1185">Reference proteome</keyword>
<evidence type="ECO:0000313" key="4">
    <source>
        <dbReference type="EMBL" id="SAK56570.1"/>
    </source>
</evidence>
<dbReference type="Proteomes" id="UP000054624">
    <property type="component" value="Unassembled WGS sequence"/>
</dbReference>
<dbReference type="PROSITE" id="PS50110">
    <property type="entry name" value="RESPONSE_REGULATORY"/>
    <property type="match status" value="1"/>
</dbReference>
<reference evidence="5" key="1">
    <citation type="submission" date="2016-01" db="EMBL/GenBank/DDBJ databases">
        <authorList>
            <person name="Peeters Charlotte."/>
        </authorList>
    </citation>
    <scope>NUCLEOTIDE SEQUENCE [LARGE SCALE GENOMIC DNA]</scope>
</reference>
<dbReference type="InterPro" id="IPR050595">
    <property type="entry name" value="Bact_response_regulator"/>
</dbReference>
<proteinExistence type="predicted"/>
<gene>
    <name evidence="4" type="ORF">AWB76_02318</name>
</gene>
<dbReference type="RefSeq" id="WP_061160246.1">
    <property type="nucleotide sequence ID" value="NZ_FCOI02000006.1"/>
</dbReference>
<dbReference type="InterPro" id="IPR001789">
    <property type="entry name" value="Sig_transdc_resp-reg_receiver"/>
</dbReference>
<dbReference type="SUPFAM" id="SSF52172">
    <property type="entry name" value="CheY-like"/>
    <property type="match status" value="1"/>
</dbReference>
<name>A0A158AFS6_9BURK</name>
<dbReference type="Gene3D" id="3.40.50.2300">
    <property type="match status" value="1"/>
</dbReference>
<evidence type="ECO:0000256" key="2">
    <source>
        <dbReference type="PROSITE-ProRule" id="PRU00169"/>
    </source>
</evidence>
<evidence type="ECO:0000256" key="1">
    <source>
        <dbReference type="ARBA" id="ARBA00022553"/>
    </source>
</evidence>
<dbReference type="EMBL" id="FCOI02000006">
    <property type="protein sequence ID" value="SAK56570.1"/>
    <property type="molecule type" value="Genomic_DNA"/>
</dbReference>
<dbReference type="AlphaFoldDB" id="A0A158AFS6"/>
<dbReference type="PANTHER" id="PTHR44591">
    <property type="entry name" value="STRESS RESPONSE REGULATOR PROTEIN 1"/>
    <property type="match status" value="1"/>
</dbReference>
<feature type="modified residue" description="4-aspartylphosphate" evidence="2">
    <location>
        <position position="74"/>
    </location>
</feature>
<dbReference type="SMART" id="SM00448">
    <property type="entry name" value="REC"/>
    <property type="match status" value="1"/>
</dbReference>
<dbReference type="InterPro" id="IPR011006">
    <property type="entry name" value="CheY-like_superfamily"/>
</dbReference>